<organism evidence="4 5">
    <name type="scientific">Cymbomonas tetramitiformis</name>
    <dbReference type="NCBI Taxonomy" id="36881"/>
    <lineage>
        <taxon>Eukaryota</taxon>
        <taxon>Viridiplantae</taxon>
        <taxon>Chlorophyta</taxon>
        <taxon>Pyramimonadophyceae</taxon>
        <taxon>Pyramimonadales</taxon>
        <taxon>Pyramimonadaceae</taxon>
        <taxon>Cymbomonas</taxon>
    </lineage>
</organism>
<feature type="compositionally biased region" description="Pro residues" evidence="1">
    <location>
        <begin position="753"/>
        <end position="764"/>
    </location>
</feature>
<keyword evidence="2" id="KW-1133">Transmembrane helix</keyword>
<feature type="domain" description="Pesticidal crystal protein Cry22Aa Ig-like" evidence="3">
    <location>
        <begin position="876"/>
        <end position="950"/>
    </location>
</feature>
<keyword evidence="2" id="KW-0472">Membrane</keyword>
<feature type="compositionally biased region" description="Pro residues" evidence="1">
    <location>
        <begin position="611"/>
        <end position="633"/>
    </location>
</feature>
<dbReference type="Proteomes" id="UP001190700">
    <property type="component" value="Unassembled WGS sequence"/>
</dbReference>
<feature type="compositionally biased region" description="Polar residues" evidence="1">
    <location>
        <begin position="785"/>
        <end position="794"/>
    </location>
</feature>
<dbReference type="PANTHER" id="PTHR24216">
    <property type="entry name" value="PAXILLIN-RELATED"/>
    <property type="match status" value="1"/>
</dbReference>
<keyword evidence="5" id="KW-1185">Reference proteome</keyword>
<gene>
    <name evidence="4" type="ORF">CYMTET_17162</name>
</gene>
<feature type="transmembrane region" description="Helical" evidence="2">
    <location>
        <begin position="67"/>
        <end position="89"/>
    </location>
</feature>
<feature type="compositionally biased region" description="Pro residues" evidence="1">
    <location>
        <begin position="514"/>
        <end position="528"/>
    </location>
</feature>
<evidence type="ECO:0000313" key="4">
    <source>
        <dbReference type="EMBL" id="KAK3274662.1"/>
    </source>
</evidence>
<dbReference type="InterPro" id="IPR013783">
    <property type="entry name" value="Ig-like_fold"/>
</dbReference>
<feature type="transmembrane region" description="Helical" evidence="2">
    <location>
        <begin position="2382"/>
        <end position="2401"/>
    </location>
</feature>
<dbReference type="Gene3D" id="2.60.40.10">
    <property type="entry name" value="Immunoglobulins"/>
    <property type="match status" value="3"/>
</dbReference>
<feature type="region of interest" description="Disordered" evidence="1">
    <location>
        <begin position="460"/>
        <end position="528"/>
    </location>
</feature>
<feature type="compositionally biased region" description="Basic and acidic residues" evidence="1">
    <location>
        <begin position="2545"/>
        <end position="2558"/>
    </location>
</feature>
<feature type="compositionally biased region" description="Pro residues" evidence="1">
    <location>
        <begin position="804"/>
        <end position="823"/>
    </location>
</feature>
<feature type="compositionally biased region" description="Pro residues" evidence="1">
    <location>
        <begin position="463"/>
        <end position="499"/>
    </location>
</feature>
<feature type="region of interest" description="Disordered" evidence="1">
    <location>
        <begin position="2545"/>
        <end position="2579"/>
    </location>
</feature>
<reference evidence="4 5" key="1">
    <citation type="journal article" date="2015" name="Genome Biol. Evol.">
        <title>Comparative Genomics of a Bacterivorous Green Alga Reveals Evolutionary Causalities and Consequences of Phago-Mixotrophic Mode of Nutrition.</title>
        <authorList>
            <person name="Burns J.A."/>
            <person name="Paasch A."/>
            <person name="Narechania A."/>
            <person name="Kim E."/>
        </authorList>
    </citation>
    <scope>NUCLEOTIDE SEQUENCE [LARGE SCALE GENOMIC DNA]</scope>
    <source>
        <strain evidence="4 5">PLY_AMNH</strain>
    </source>
</reference>
<feature type="region of interest" description="Disordered" evidence="1">
    <location>
        <begin position="2619"/>
        <end position="2642"/>
    </location>
</feature>
<protein>
    <recommendedName>
        <fullName evidence="3">Pesticidal crystal protein Cry22Aa Ig-like domain-containing protein</fullName>
    </recommendedName>
</protein>
<feature type="transmembrane region" description="Helical" evidence="2">
    <location>
        <begin position="2308"/>
        <end position="2330"/>
    </location>
</feature>
<feature type="region of interest" description="Disordered" evidence="1">
    <location>
        <begin position="14"/>
        <end position="41"/>
    </location>
</feature>
<dbReference type="InterPro" id="IPR032179">
    <property type="entry name" value="Cry22Aa_Ig-like"/>
</dbReference>
<feature type="region of interest" description="Disordered" evidence="1">
    <location>
        <begin position="740"/>
        <end position="849"/>
    </location>
</feature>
<dbReference type="PANTHER" id="PTHR24216:SF65">
    <property type="entry name" value="PAXILLIN-LIKE PROTEIN 1"/>
    <property type="match status" value="1"/>
</dbReference>
<feature type="region of interest" description="Disordered" evidence="1">
    <location>
        <begin position="611"/>
        <end position="635"/>
    </location>
</feature>
<dbReference type="EMBL" id="LGRX02007595">
    <property type="protein sequence ID" value="KAK3274662.1"/>
    <property type="molecule type" value="Genomic_DNA"/>
</dbReference>
<feature type="compositionally biased region" description="Low complexity" evidence="1">
    <location>
        <begin position="824"/>
        <end position="840"/>
    </location>
</feature>
<dbReference type="Pfam" id="PF16403">
    <property type="entry name" value="Bact_surface_Ig-like"/>
    <property type="match status" value="1"/>
</dbReference>
<name>A0AAE0GAZ2_9CHLO</name>
<evidence type="ECO:0000313" key="5">
    <source>
        <dbReference type="Proteomes" id="UP001190700"/>
    </source>
</evidence>
<evidence type="ECO:0000256" key="1">
    <source>
        <dbReference type="SAM" id="MobiDB-lite"/>
    </source>
</evidence>
<keyword evidence="2" id="KW-0812">Transmembrane</keyword>
<proteinExistence type="predicted"/>
<feature type="compositionally biased region" description="Low complexity" evidence="1">
    <location>
        <begin position="500"/>
        <end position="513"/>
    </location>
</feature>
<accession>A0AAE0GAZ2</accession>
<evidence type="ECO:0000256" key="2">
    <source>
        <dbReference type="SAM" id="Phobius"/>
    </source>
</evidence>
<sequence length="2701" mass="288507">MRCRYVKRNKKALSAQKRSLGDVSRSGSKKKIAEEHTDFNQRQGSGRQRLLAHIVSLLRNAVRLRDIYIRLSKNLFLFLFYLTVMGLQYEASDSYEMVTSIRQALIPPKFDVPFMEWLKTQVLDVWMEEECGNGICNQPDEFPAWGRFGCKADCGMDLGTLPVMVYLETDFLKLGVPATVAHRLRKRIRWNVCLRDDEQVAAGMDELCWYADDRHVERLQDRLVELLHLPHGEWYVRVANDPQQVLQGKVMDASNETSRPELPFTPAWASCDDSSLSTSSASVQGSTSAPPSTPRNLLQLKEAAESPSHVRAGGRRLLGYNEINSGKCSGQSGCSNIGDISECAAGASALSWSDTTATSEDAGNNPSGCYLDGTTSAASTCIRPFSTADISDMENVTMRTASGPSSLTWHFNSSSGCGDATLGTCDCCGFSVGDYTLSGVMYFSTSSGLPPHSINGSVIVLEAPPPPSPPPPSSPPPCPPPLSPTPSSPPPCPPSPLSPTPFSSTTAPISSSSPCPPTPPPPPLPSPPPPYIPTPFFHHPPISSSPFCPPPLLLHHRSHLLPPLVPHPLFSSTTAPISSPVPTLFSSHHLPLLLHAPPPLVPHPFFFFPTPSPQSPPPPSSPTSTPVPSPPPSVSTTAQVITSSITLSALDITAFSSSSFDATFRSTFTAEMATAAAVDTTDVSIVSIFGGSVSVMSSVSFSSTATAGTADAFALTLSNSTRLTGLFTSLGPTYGPITASSISVGSTDDPPISSLPPPPQPTPAQPIGGRPLEGTPAVEEPLAGSSLTPSTSSEEAPLQSLPELPNPPSSALPSPSLLPPPPQGYSGSPDPTSQGQAPGASPIPGPPPMRVAEEVIYEEYEEPPVTSPPDVSPPVISLQGLSSVEVRQGAPFTDPGATAVDEVDGYVEVSVDGVEQVDTCCVTTAAFQIWYTARDAAGNAAAPALREVHVQAACETPSYLCQDIPGVCASCVESAESNEPTCTCLHIGLDRVEDMLPVIEEYTPIIDSVPPEMTLLGDGELAITPEGLAVMIHEVAQGQPFVDPGVIATDDVDGDITHLVSKFGSGAASDTSSVTPPGSPHVIQYAVQDASGNAAVQLRRRVHVVNPCSRLGAVQEVACGTAADGSTVCSMGGVCDLDLTTEDEAPAPQAPTLELLGPAVLEVAQGCAPVVACPAQGRRMDAVCDLGAAAWDPLDGDLTARVLACSPDGVSGVFANKGISMCGVDTGTPGVYPITFSVINSLGLSTSAARNVTVRARCPIGEVTCADSVTCSTNGGVCVEDLAAVAVEEPEMKAPSVTLLNSTSVQSEYIEVKRFASFASCQGDEAASAAALCEPGASALDAGGRALSNRVLSCPPTSCLATGCLGHEFAQKGLAGCINTSAPAGTIFEVRFVVFDDSMPALNGSTSRFITITNPCEVGEYLCSDRTCSAIDCDTRDELLADPADTAPPEVFTAAVSTTRIAYQDATAAAALNPCSSASQDLGASCGAAAWDARDGDVSQSLRVVQDTACSSCSPNGCSLATVHECFPGVYGYNYTATDIAGNQGTTRLLVYVVEQSVVQSTVLISASTSELSEAEAQAAQLLDTESAESLAFQEGIASVLNSAAGNGEAPEVQAQDVLVTAVSVQQAASNSQSGHLSLSVSLTTTVVAAGPSVESGGPELRKLQQAAEEVSPAAGDEGLEGRTAAVAEALASTAEDGRMSVSLAEAARAANASLITMVEGLREPPTSMVLTPEVDSMAAYSAALRGELAQLKHGHQESQAGLSMALGRVEEMSGNGGDTWTAELLQLWLDQQDSAMDNAKAAKASIETLLENFSILIQKYTLQEEGRERMQIALQEMLRADQHAFEEVVAELVEAEKTAEEIREDHSIDVKFGNEFETPYNSAPPAADRSSGCQLGGAEVIARVKKYYFTVAPQSVEASTELLSEAAGARHLNWAPPTDRTPAFPGALLEPYRRTTNDFQEHHGWTLPKPDGNRAVKASDRARYVAVQRNRLVSGMMVQIRHAEHEPQCSERFDLINAPCTLEDSPARFGVDPVLSPGTLLFRADVQDDADEYYNLTEGSEHLSDLTGRPMPFATRSVEPVGEENTFPIFIDTRLHSYRAQQVYTYLEEGHLMDMVNEVHVRVMLWNSMKQAWSVEALTQCRLISPANLAKSDTAYYFVYLEALPRYFKNVENLLGFFGSMLQLVVISVFCTYHACMYAVVDVEASHRILQSLYASAHYFMPAKTEPAVAASALDGSAVAAWTLPDDDSGLQGYMDSYDLLGILGKLHQLFFVLQALRVLIMVNRIMCITSHQRHLGIVMHTIRTSFLEIVQCLAFFFSFVCFVFLYNIEFGPEYEAVSSLSGASNFLSEFALLQSFTGGLKNQAWEGTAGMTARRSMYQFLFSSLYFFVLSNFVLAIICDAMGRGMEMRTGHKTVMQDLAAFTRNRLNHKVRRIWPSMETVLQAVQEEKSGGNPGGKFVRSRPISKKYAKVKKLLQQEDHRSNHLLWIEGTSMRTWQLSKLLRQRLKAIGGSMASSNSGRKPMPRNIFGKQHPLYLVDNKEDKHSYTAEDSPRSEDSLLGDGEFSPPVSPPSSWRMPMEQLSHTAGSLEEIWMNSQPEVLASIAVQMVTQMGIDETGAPELQDGQSPLPQQEQDSSPRQCRARTTQAMRNDMKFLVAQAAAFKEKLSLRQSKLQALQKLSLDIERVNYSAVAAMSNTTS</sequence>
<comment type="caution">
    <text evidence="4">The sequence shown here is derived from an EMBL/GenBank/DDBJ whole genome shotgun (WGS) entry which is preliminary data.</text>
</comment>
<evidence type="ECO:0000259" key="3">
    <source>
        <dbReference type="Pfam" id="PF16403"/>
    </source>
</evidence>
<feature type="compositionally biased region" description="Polar residues" evidence="1">
    <location>
        <begin position="2625"/>
        <end position="2642"/>
    </location>
</feature>